<dbReference type="PANTHER" id="PTHR35273">
    <property type="entry name" value="ALPHA-1,4 POLYGALACTOSAMINIDASE, PUTATIVE (AFU_ORTHOLOGUE AFUA_3G07890)-RELATED"/>
    <property type="match status" value="1"/>
</dbReference>
<keyword evidence="4" id="KW-1185">Reference proteome</keyword>
<keyword evidence="1" id="KW-0732">Signal</keyword>
<dbReference type="Pfam" id="PF03537">
    <property type="entry name" value="Glyco_hydro_114"/>
    <property type="match status" value="1"/>
</dbReference>
<dbReference type="Proteomes" id="UP000722125">
    <property type="component" value="Unassembled WGS sequence"/>
</dbReference>
<comment type="caution">
    <text evidence="3">The sequence shown here is derived from an EMBL/GenBank/DDBJ whole genome shotgun (WGS) entry which is preliminary data.</text>
</comment>
<dbReference type="InterPro" id="IPR006311">
    <property type="entry name" value="TAT_signal"/>
</dbReference>
<feature type="signal peptide" evidence="1">
    <location>
        <begin position="1"/>
        <end position="38"/>
    </location>
</feature>
<dbReference type="RefSeq" id="WP_214350585.1">
    <property type="nucleotide sequence ID" value="NZ_JAHBOH010000001.1"/>
</dbReference>
<gene>
    <name evidence="3" type="ORF">KIN34_11515</name>
</gene>
<dbReference type="InterPro" id="IPR013785">
    <property type="entry name" value="Aldolase_TIM"/>
</dbReference>
<dbReference type="SUPFAM" id="SSF51445">
    <property type="entry name" value="(Trans)glycosidases"/>
    <property type="match status" value="1"/>
</dbReference>
<feature type="domain" description="Glycoside-hydrolase family GH114 TIM-barrel" evidence="2">
    <location>
        <begin position="75"/>
        <end position="296"/>
    </location>
</feature>
<evidence type="ECO:0000313" key="3">
    <source>
        <dbReference type="EMBL" id="MBT0994910.1"/>
    </source>
</evidence>
<reference evidence="3 4" key="1">
    <citation type="submission" date="2021-05" db="EMBL/GenBank/DDBJ databases">
        <title>Description of Cellulomonas sp. DKR-3 sp. nov.</title>
        <authorList>
            <person name="Dahal R.H."/>
            <person name="Chaudhary D.K."/>
        </authorList>
    </citation>
    <scope>NUCLEOTIDE SEQUENCE [LARGE SCALE GENOMIC DNA]</scope>
    <source>
        <strain evidence="3 4">DKR-3</strain>
    </source>
</reference>
<proteinExistence type="predicted"/>
<protein>
    <submittedName>
        <fullName evidence="3">Endo alpha-1,4 polygalactosaminidase</fullName>
    </submittedName>
</protein>
<name>A0ABS5U0M3_9CELL</name>
<evidence type="ECO:0000313" key="4">
    <source>
        <dbReference type="Proteomes" id="UP000722125"/>
    </source>
</evidence>
<dbReference type="Gene3D" id="3.20.20.70">
    <property type="entry name" value="Aldolase class I"/>
    <property type="match status" value="1"/>
</dbReference>
<dbReference type="EMBL" id="JAHBOH010000001">
    <property type="protein sequence ID" value="MBT0994910.1"/>
    <property type="molecule type" value="Genomic_DNA"/>
</dbReference>
<accession>A0ABS5U0M3</accession>
<dbReference type="PANTHER" id="PTHR35273:SF2">
    <property type="entry name" value="ALPHA-GALACTOSIDASE"/>
    <property type="match status" value="1"/>
</dbReference>
<dbReference type="InterPro" id="IPR017853">
    <property type="entry name" value="GH"/>
</dbReference>
<feature type="chain" id="PRO_5046307761" evidence="1">
    <location>
        <begin position="39"/>
        <end position="304"/>
    </location>
</feature>
<sequence>MTGPTRLRRRRAQAAGTAAALAALVALLLGAAPPAAPAADRPGSEVVVAARDGGARLDPPVVRAPGAWEPTVRTSWDWQIKSVPSKPYRAVRMLDVDGFEATKKDVAAMHAAGRKVVCYVSGGSWERWRPDADAFPARLKGARLDEWPGERWLDVRDVQRTNSVLARIMNERLAMCRAKGFDAVEWDNMDAYRNDPGVPITARDQLVFNQLMFNNAHAYGMSVLLKNDLDQVRRLLPYVDGVLDEQCFQYDECGLLRPVVAAGKPVFVAEYRRTPGLCRDARALRFNAVRFSLDLDGTVFQPCR</sequence>
<organism evidence="3 4">
    <name type="scientific">Cellulomonas fulva</name>
    <dbReference type="NCBI Taxonomy" id="2835530"/>
    <lineage>
        <taxon>Bacteria</taxon>
        <taxon>Bacillati</taxon>
        <taxon>Actinomycetota</taxon>
        <taxon>Actinomycetes</taxon>
        <taxon>Micrococcales</taxon>
        <taxon>Cellulomonadaceae</taxon>
        <taxon>Cellulomonas</taxon>
    </lineage>
</organism>
<evidence type="ECO:0000259" key="2">
    <source>
        <dbReference type="Pfam" id="PF03537"/>
    </source>
</evidence>
<dbReference type="InterPro" id="IPR004352">
    <property type="entry name" value="GH114_TIM-barrel"/>
</dbReference>
<dbReference type="PROSITE" id="PS51318">
    <property type="entry name" value="TAT"/>
    <property type="match status" value="1"/>
</dbReference>
<evidence type="ECO:0000256" key="1">
    <source>
        <dbReference type="SAM" id="SignalP"/>
    </source>
</evidence>